<organism evidence="1">
    <name type="scientific">Dromedary picobirnavirus</name>
    <dbReference type="NCBI Taxonomy" id="1574421"/>
    <lineage>
        <taxon>Viruses</taxon>
        <taxon>Riboviria</taxon>
        <taxon>Orthornavirae</taxon>
        <taxon>Pisuviricota</taxon>
        <taxon>Duplopiviricetes</taxon>
        <taxon>Durnavirales</taxon>
        <taxon>Picobirnaviridae</taxon>
        <taxon>Orthopicobirnavirus</taxon>
    </lineage>
</organism>
<dbReference type="EMBL" id="KM573797">
    <property type="protein sequence ID" value="AIY31283.1"/>
    <property type="molecule type" value="Genomic_RNA"/>
</dbReference>
<protein>
    <submittedName>
        <fullName evidence="1">Capsid protein</fullName>
    </submittedName>
</protein>
<accession>A0A0A1ELC4</accession>
<dbReference type="InterPro" id="IPR048835">
    <property type="entry name" value="CP_picobirnavirus"/>
</dbReference>
<reference evidence="1" key="1">
    <citation type="journal article" date="2014" name="Virology">
        <title>Metagenomic analysis of viromes of dromedary camel fecal samples reveals large number and high diversity of circoviruses and picobirnaviruses.</title>
        <authorList>
            <person name="Woo P.C.Y."/>
            <person name="Lau S.K.P."/>
            <person name="Teng J.L.L."/>
            <person name="Tsang A.K.L."/>
            <person name="Joseph M."/>
            <person name="Wong E.Y.M."/>
            <person name="Tang Y."/>
            <person name="Sivakumar S."/>
            <person name="Bai R."/>
            <person name="Wernery R."/>
            <person name="Wernery U."/>
            <person name="Yuen K.-Y."/>
        </authorList>
    </citation>
    <scope>NUCLEOTIDE SEQUENCE</scope>
    <source>
        <strain evidence="1">C5662</strain>
    </source>
</reference>
<proteinExistence type="predicted"/>
<evidence type="ECO:0000313" key="1">
    <source>
        <dbReference type="EMBL" id="AIY31283.1"/>
    </source>
</evidence>
<sequence>MKSETNDPGWYTILSPQLIEDAAHVNFSWPAGMVIPNLTLDEGFLNANLCALHSIPTINYDAARTAMWSMYSALRQVNSGAKNYTPEDLFACLINGCQIYSALNWAIRFYTMSTMFNGNNRSVPYAFFEAEGADLASFIDNRSDYRAMLNAWILKFGTIALPNFMPIFAREAFLYQNVYTEGSSWRDQLYMFVPDMFWAVSLDTTTSHVVQSQVIKTHAADDTLVTPTIVNGILTALYQNTVTSEYFNIISGDIAKMYPNNLIMISEIGPDLTIQPLNDLTVLEQIKNAKIYNVDIATNTFQYSGTDFMYAPTATLSHAAKFANAYKDVLTTSKDNVTAIDIVELTRLIPYFDENGSYITAGSDIIREVDLIAWNGKLGNARKNTLVNHTLPVSSSSIHTIIASACQFKYLPAFSVVRGDSVSYVFEGYMHNLDNFGIIDRTDLSAIHYAALLNLYYVPVKGVTK</sequence>
<name>A0A0A1ELC4_9VIRU</name>
<dbReference type="InterPro" id="IPR049178">
    <property type="entry name" value="CP_picobirnavirus_sf"/>
</dbReference>
<dbReference type="Gene3D" id="1.20.140.120">
    <property type="match status" value="1"/>
</dbReference>
<dbReference type="Pfam" id="PF20816">
    <property type="entry name" value="PBV_CP"/>
    <property type="match status" value="1"/>
</dbReference>